<dbReference type="Proteomes" id="UP000748756">
    <property type="component" value="Unassembled WGS sequence"/>
</dbReference>
<proteinExistence type="predicted"/>
<keyword evidence="2" id="KW-1133">Transmembrane helix</keyword>
<feature type="region of interest" description="Disordered" evidence="1">
    <location>
        <begin position="406"/>
        <end position="427"/>
    </location>
</feature>
<reference evidence="3" key="1">
    <citation type="journal article" date="2020" name="Fungal Divers.">
        <title>Resolving the Mortierellaceae phylogeny through synthesis of multi-gene phylogenetics and phylogenomics.</title>
        <authorList>
            <person name="Vandepol N."/>
            <person name="Liber J."/>
            <person name="Desiro A."/>
            <person name="Na H."/>
            <person name="Kennedy M."/>
            <person name="Barry K."/>
            <person name="Grigoriev I.V."/>
            <person name="Miller A.N."/>
            <person name="O'Donnell K."/>
            <person name="Stajich J.E."/>
            <person name="Bonito G."/>
        </authorList>
    </citation>
    <scope>NUCLEOTIDE SEQUENCE</scope>
    <source>
        <strain evidence="3">NRRL 6426</strain>
    </source>
</reference>
<dbReference type="OrthoDB" id="2445058at2759"/>
<dbReference type="EMBL" id="JAAAUQ010000190">
    <property type="protein sequence ID" value="KAF9153192.1"/>
    <property type="molecule type" value="Genomic_DNA"/>
</dbReference>
<gene>
    <name evidence="3" type="ORF">BG015_003896</name>
</gene>
<feature type="compositionally biased region" description="Low complexity" evidence="1">
    <location>
        <begin position="358"/>
        <end position="379"/>
    </location>
</feature>
<organism evidence="3 4">
    <name type="scientific">Linnemannia schmuckeri</name>
    <dbReference type="NCBI Taxonomy" id="64567"/>
    <lineage>
        <taxon>Eukaryota</taxon>
        <taxon>Fungi</taxon>
        <taxon>Fungi incertae sedis</taxon>
        <taxon>Mucoromycota</taxon>
        <taxon>Mortierellomycotina</taxon>
        <taxon>Mortierellomycetes</taxon>
        <taxon>Mortierellales</taxon>
        <taxon>Mortierellaceae</taxon>
        <taxon>Linnemannia</taxon>
    </lineage>
</organism>
<feature type="transmembrane region" description="Helical" evidence="2">
    <location>
        <begin position="289"/>
        <end position="306"/>
    </location>
</feature>
<keyword evidence="4" id="KW-1185">Reference proteome</keyword>
<sequence length="455" mass="51299">MARPPLSRNKKRSWSSIKEERRRQEEEEENRFKESERKFREELEQAIYGLELYLAEILRGLEYERFDAAADVRVVNDNRDTAIFSIYNGDRTNIMSLESPATKLKYEFINRIAISLMGHEEAEHNAISEEKPKDTHRHNVNSFLNMSTGTLHDRSEDSTEDADLLLEMVDIRLRQQEAKLRSMREVIQSTMTEIDSCLSQLDRIDERAKKMMTAMITAIDSQEIQLSLQPSPSTGLTLAETVDAKLRDVNERIVICTRIMGAARQNLNRLKYEIELEQRSIRLFRQYKIIIAVISGSIVFLVWFLYHARASALAPQPASPLFSTPPNPFEEIYNFHHGEPPILASPASTLGFTSSKIVVPPSTPTGRSSSSTSSVSSSVEKNDGGESTAADIGAAMDTDCASQNSCFQADNESGRNSNSKNKSPVDLLQQGHHLVDLDLQDEFETASTIPDHTEL</sequence>
<dbReference type="AlphaFoldDB" id="A0A9P5VD79"/>
<evidence type="ECO:0000256" key="1">
    <source>
        <dbReference type="SAM" id="MobiDB-lite"/>
    </source>
</evidence>
<feature type="region of interest" description="Disordered" evidence="1">
    <location>
        <begin position="355"/>
        <end position="390"/>
    </location>
</feature>
<evidence type="ECO:0000313" key="4">
    <source>
        <dbReference type="Proteomes" id="UP000748756"/>
    </source>
</evidence>
<protein>
    <submittedName>
        <fullName evidence="3">Uncharacterized protein</fullName>
    </submittedName>
</protein>
<name>A0A9P5VD79_9FUNG</name>
<keyword evidence="2" id="KW-0472">Membrane</keyword>
<feature type="compositionally biased region" description="Basic and acidic residues" evidence="1">
    <location>
        <begin position="17"/>
        <end position="33"/>
    </location>
</feature>
<comment type="caution">
    <text evidence="3">The sequence shown here is derived from an EMBL/GenBank/DDBJ whole genome shotgun (WGS) entry which is preliminary data.</text>
</comment>
<accession>A0A9P5VD79</accession>
<feature type="compositionally biased region" description="Polar residues" evidence="1">
    <location>
        <begin position="406"/>
        <end position="422"/>
    </location>
</feature>
<keyword evidence="2" id="KW-0812">Transmembrane</keyword>
<evidence type="ECO:0000256" key="2">
    <source>
        <dbReference type="SAM" id="Phobius"/>
    </source>
</evidence>
<evidence type="ECO:0000313" key="3">
    <source>
        <dbReference type="EMBL" id="KAF9153192.1"/>
    </source>
</evidence>
<feature type="region of interest" description="Disordered" evidence="1">
    <location>
        <begin position="1"/>
        <end position="33"/>
    </location>
</feature>